<sequence length="122" mass="13604">MSRTSTIESLLEQWIAAFNSRDLDAHMALYTEDALLFGSVDTLHVGRAVIRTYFARRPPGVHVVSYPMPTVLQLAPDIAATAGHVDFADGDSPMPYRMTWMLVRRAGDWRIAQHHGSPRVGI</sequence>
<accession>A0A1M5K8E6</accession>
<dbReference type="Proteomes" id="UP000184485">
    <property type="component" value="Unassembled WGS sequence"/>
</dbReference>
<reference evidence="2 3" key="1">
    <citation type="submission" date="2016-11" db="EMBL/GenBank/DDBJ databases">
        <authorList>
            <person name="Jaros S."/>
            <person name="Januszkiewicz K."/>
            <person name="Wedrychowicz H."/>
        </authorList>
    </citation>
    <scope>NUCLEOTIDE SEQUENCE [LARGE SCALE GENOMIC DNA]</scope>
    <source>
        <strain evidence="2 3">DSM 19436</strain>
    </source>
</reference>
<dbReference type="SUPFAM" id="SSF54427">
    <property type="entry name" value="NTF2-like"/>
    <property type="match status" value="1"/>
</dbReference>
<dbReference type="Pfam" id="PF13474">
    <property type="entry name" value="SnoaL_3"/>
    <property type="match status" value="1"/>
</dbReference>
<evidence type="ECO:0000313" key="2">
    <source>
        <dbReference type="EMBL" id="SHG49047.1"/>
    </source>
</evidence>
<protein>
    <recommendedName>
        <fullName evidence="1">SnoaL-like domain-containing protein</fullName>
    </recommendedName>
</protein>
<feature type="domain" description="SnoaL-like" evidence="1">
    <location>
        <begin position="7"/>
        <end position="118"/>
    </location>
</feature>
<proteinExistence type="predicted"/>
<organism evidence="2 3">
    <name type="scientific">Kaistia soli DSM 19436</name>
    <dbReference type="NCBI Taxonomy" id="1122133"/>
    <lineage>
        <taxon>Bacteria</taxon>
        <taxon>Pseudomonadati</taxon>
        <taxon>Pseudomonadota</taxon>
        <taxon>Alphaproteobacteria</taxon>
        <taxon>Hyphomicrobiales</taxon>
        <taxon>Kaistiaceae</taxon>
        <taxon>Kaistia</taxon>
    </lineage>
</organism>
<dbReference type="AlphaFoldDB" id="A0A1M5K8E6"/>
<dbReference type="Gene3D" id="3.10.450.50">
    <property type="match status" value="1"/>
</dbReference>
<keyword evidence="3" id="KW-1185">Reference proteome</keyword>
<evidence type="ECO:0000313" key="3">
    <source>
        <dbReference type="Proteomes" id="UP000184485"/>
    </source>
</evidence>
<dbReference type="EMBL" id="FQUP01000005">
    <property type="protein sequence ID" value="SHG49047.1"/>
    <property type="molecule type" value="Genomic_DNA"/>
</dbReference>
<dbReference type="RefSeq" id="WP_073057271.1">
    <property type="nucleotide sequence ID" value="NZ_FQUP01000005.1"/>
</dbReference>
<dbReference type="NCBIfam" id="TIGR02246">
    <property type="entry name" value="SgcJ/EcaC family oxidoreductase"/>
    <property type="match status" value="1"/>
</dbReference>
<evidence type="ECO:0000259" key="1">
    <source>
        <dbReference type="Pfam" id="PF13474"/>
    </source>
</evidence>
<gene>
    <name evidence="2" type="ORF">SAMN02745157_4318</name>
</gene>
<dbReference type="InterPro" id="IPR011944">
    <property type="entry name" value="Steroid_delta5-4_isomerase"/>
</dbReference>
<name>A0A1M5K8E6_9HYPH</name>
<dbReference type="InterPro" id="IPR032710">
    <property type="entry name" value="NTF2-like_dom_sf"/>
</dbReference>
<dbReference type="InterPro" id="IPR037401">
    <property type="entry name" value="SnoaL-like"/>
</dbReference>